<feature type="transmembrane region" description="Helical" evidence="9">
    <location>
        <begin position="235"/>
        <end position="252"/>
    </location>
</feature>
<dbReference type="AlphaFoldDB" id="A0A1T2L5W7"/>
<feature type="transmembrane region" description="Helical" evidence="9">
    <location>
        <begin position="85"/>
        <end position="104"/>
    </location>
</feature>
<sequence length="487" mass="56282">MIVNPRYLFEYDEGYQLTGWLFLRLLALIYASAFVSLTVQIEGLVGPSGILPMGEFLNFQFIRQGGLAWLSTPTLFWLDSSDTALFAATIAGFIFSMLLLFGLYERLSLILLFILYLSLYHAGQVFMNFQWDVLLLETGFLAIFLTKGVNGLSLLLFHLLLFRLRFLSGLSKIISEDPTWANLTTLQYYFETQPLPHFGSWFAHQLPHWLHVGGTAGVLIAELLIPFFIFLPRRFRITAAVVTIIVQLIIIATSNHNFVNLLTILLCLFLLDDRIIERIMPSRLRNHIFRQTEVARPTIPGRLIQGVTGGAIIVVSISMALKLFGGVTLNPQLQQFSQLGSRYGVGHVFHIFPNMQTERHELQIEGSYDGTDWQPYIFNYKPQVLDEKPAIHIPHDPRLDWMIWFVPPQNPQMTGWFHRFMWQLSKNEPKVTALLRENPFEGRAAPRYLRVLVYRYHFTDWQTKNVTGEWWQRKYLGEFPNVVPRSP</sequence>
<evidence type="ECO:0000256" key="9">
    <source>
        <dbReference type="SAM" id="Phobius"/>
    </source>
</evidence>
<dbReference type="Pfam" id="PF25179">
    <property type="entry name" value="LMF1_C"/>
    <property type="match status" value="1"/>
</dbReference>
<protein>
    <recommendedName>
        <fullName evidence="8">Lipase maturation factor 2</fullName>
    </recommendedName>
</protein>
<dbReference type="OrthoDB" id="9793230at2"/>
<dbReference type="InterPro" id="IPR009613">
    <property type="entry name" value="LMF"/>
</dbReference>
<evidence type="ECO:0000256" key="3">
    <source>
        <dbReference type="ARBA" id="ARBA00022692"/>
    </source>
</evidence>
<feature type="transmembrane region" description="Helical" evidence="9">
    <location>
        <begin position="141"/>
        <end position="162"/>
    </location>
</feature>
<feature type="domain" description="Lipase maturation factor 1/2 N-terminal" evidence="10">
    <location>
        <begin position="127"/>
        <end position="276"/>
    </location>
</feature>
<name>A0A1T2L5W7_9GAMM</name>
<dbReference type="InterPro" id="IPR057433">
    <property type="entry name" value="LMF1/2_C"/>
</dbReference>
<evidence type="ECO:0000256" key="8">
    <source>
        <dbReference type="ARBA" id="ARBA00040643"/>
    </source>
</evidence>
<comment type="similarity">
    <text evidence="2">Belongs to the lipase maturation factor family.</text>
</comment>
<keyword evidence="13" id="KW-1185">Reference proteome</keyword>
<evidence type="ECO:0000256" key="1">
    <source>
        <dbReference type="ARBA" id="ARBA00004477"/>
    </source>
</evidence>
<gene>
    <name evidence="12" type="ORF">BOW53_07560</name>
</gene>
<evidence type="ECO:0000313" key="13">
    <source>
        <dbReference type="Proteomes" id="UP000191110"/>
    </source>
</evidence>
<dbReference type="RefSeq" id="WP_078483482.1">
    <property type="nucleotide sequence ID" value="NZ_MPRL01000024.1"/>
</dbReference>
<dbReference type="EMBL" id="MPRL01000024">
    <property type="protein sequence ID" value="OOZ40497.1"/>
    <property type="molecule type" value="Genomic_DNA"/>
</dbReference>
<comment type="caution">
    <text evidence="12">The sequence shown here is derived from an EMBL/GenBank/DDBJ whole genome shotgun (WGS) entry which is preliminary data.</text>
</comment>
<evidence type="ECO:0000313" key="12">
    <source>
        <dbReference type="EMBL" id="OOZ40497.1"/>
    </source>
</evidence>
<comment type="subcellular location">
    <subcellularLocation>
        <location evidence="1">Endoplasmic reticulum membrane</location>
        <topology evidence="1">Multi-pass membrane protein</topology>
    </subcellularLocation>
</comment>
<reference evidence="12 13" key="1">
    <citation type="submission" date="2016-11" db="EMBL/GenBank/DDBJ databases">
        <title>Mixed transmission modes and dynamic genome evolution in an obligate animal-bacterial symbiosis.</title>
        <authorList>
            <person name="Russell S.L."/>
            <person name="Corbett-Detig R.B."/>
            <person name="Cavanaugh C.M."/>
        </authorList>
    </citation>
    <scope>NUCLEOTIDE SEQUENCE [LARGE SCALE GENOMIC DNA]</scope>
    <source>
        <strain evidence="12">Sveles-Q1</strain>
    </source>
</reference>
<proteinExistence type="inferred from homology"/>
<dbReference type="PANTHER" id="PTHR14463">
    <property type="entry name" value="LIPASE MATURATION FACTOR"/>
    <property type="match status" value="1"/>
</dbReference>
<dbReference type="InterPro" id="IPR057434">
    <property type="entry name" value="LMF1/2_N"/>
</dbReference>
<feature type="domain" description="Lipase maturation factor 1/2 C-terminal" evidence="11">
    <location>
        <begin position="351"/>
        <end position="479"/>
    </location>
</feature>
<evidence type="ECO:0000256" key="4">
    <source>
        <dbReference type="ARBA" id="ARBA00022824"/>
    </source>
</evidence>
<accession>A0A1T2L5W7</accession>
<feature type="transmembrane region" description="Helical" evidence="9">
    <location>
        <begin position="208"/>
        <end position="228"/>
    </location>
</feature>
<evidence type="ECO:0000256" key="7">
    <source>
        <dbReference type="ARBA" id="ARBA00023180"/>
    </source>
</evidence>
<keyword evidence="6 9" id="KW-0472">Membrane</keyword>
<evidence type="ECO:0000259" key="11">
    <source>
        <dbReference type="Pfam" id="PF25179"/>
    </source>
</evidence>
<organism evidence="12 13">
    <name type="scientific">Solemya pervernicosa gill symbiont</name>
    <dbReference type="NCBI Taxonomy" id="642797"/>
    <lineage>
        <taxon>Bacteria</taxon>
        <taxon>Pseudomonadati</taxon>
        <taxon>Pseudomonadota</taxon>
        <taxon>Gammaproteobacteria</taxon>
        <taxon>sulfur-oxidizing symbionts</taxon>
    </lineage>
</organism>
<dbReference type="Proteomes" id="UP000191110">
    <property type="component" value="Unassembled WGS sequence"/>
</dbReference>
<dbReference type="PANTHER" id="PTHR14463:SF5">
    <property type="entry name" value="LIPASE MATURATION FACTOR 2"/>
    <property type="match status" value="1"/>
</dbReference>
<evidence type="ECO:0000256" key="6">
    <source>
        <dbReference type="ARBA" id="ARBA00023136"/>
    </source>
</evidence>
<dbReference type="GO" id="GO:0051604">
    <property type="term" value="P:protein maturation"/>
    <property type="evidence" value="ECO:0007669"/>
    <property type="project" value="InterPro"/>
</dbReference>
<feature type="transmembrane region" description="Helical" evidence="9">
    <location>
        <begin position="21"/>
        <end position="41"/>
    </location>
</feature>
<evidence type="ECO:0000259" key="10">
    <source>
        <dbReference type="Pfam" id="PF06762"/>
    </source>
</evidence>
<keyword evidence="3 9" id="KW-0812">Transmembrane</keyword>
<evidence type="ECO:0000256" key="2">
    <source>
        <dbReference type="ARBA" id="ARBA00005512"/>
    </source>
</evidence>
<feature type="transmembrane region" description="Helical" evidence="9">
    <location>
        <begin position="110"/>
        <end position="129"/>
    </location>
</feature>
<evidence type="ECO:0000256" key="5">
    <source>
        <dbReference type="ARBA" id="ARBA00022989"/>
    </source>
</evidence>
<keyword evidence="4" id="KW-0256">Endoplasmic reticulum</keyword>
<keyword evidence="7" id="KW-0325">Glycoprotein</keyword>
<dbReference type="Pfam" id="PF06762">
    <property type="entry name" value="LMF1"/>
    <property type="match status" value="1"/>
</dbReference>
<keyword evidence="5 9" id="KW-1133">Transmembrane helix</keyword>